<evidence type="ECO:0000313" key="4">
    <source>
        <dbReference type="Proteomes" id="UP001432146"/>
    </source>
</evidence>
<dbReference type="Proteomes" id="UP001432146">
    <property type="component" value="Unassembled WGS sequence"/>
</dbReference>
<sequence>MIRYFGNTCLHRKLLQYLTNTREMSKQGSKKAGKGQKATVNEEPKGPVSLDKSGNVTIKIQAKPGAKHNNITDISEDAVGVAISAPPVEGEANTELVKYLASVLGMRKSDVSLDRGSKSRQKVVIVSGTTVEKVLEKLKGEMGT</sequence>
<dbReference type="PANTHER" id="PTHR13420">
    <property type="entry name" value="UPF0235 PROTEIN C15ORF40"/>
    <property type="match status" value="1"/>
</dbReference>
<dbReference type="GO" id="GO:0005737">
    <property type="term" value="C:cytoplasm"/>
    <property type="evidence" value="ECO:0007669"/>
    <property type="project" value="TreeGrafter"/>
</dbReference>
<comment type="caution">
    <text evidence="3">The sequence shown here is derived from an EMBL/GenBank/DDBJ whole genome shotgun (WGS) entry which is preliminary data.</text>
</comment>
<gene>
    <name evidence="3" type="ORF">QLX08_002830</name>
</gene>
<protein>
    <submittedName>
        <fullName evidence="3">Uncharacterized protein</fullName>
    </submittedName>
</protein>
<evidence type="ECO:0000256" key="2">
    <source>
        <dbReference type="SAM" id="MobiDB-lite"/>
    </source>
</evidence>
<reference evidence="3 4" key="1">
    <citation type="submission" date="2024-05" db="EMBL/GenBank/DDBJ databases">
        <title>The nuclear and mitochondrial genome assemblies of Tetragonisca angustula (Apidae: Meliponini), a tiny yet remarkable pollinator in the Neotropics.</title>
        <authorList>
            <person name="Ferrari R."/>
            <person name="Ricardo P.C."/>
            <person name="Dias F.C."/>
            <person name="Araujo N.S."/>
            <person name="Soares D.O."/>
            <person name="Zhou Q.-S."/>
            <person name="Zhu C.-D."/>
            <person name="Coutinho L."/>
            <person name="Airas M.C."/>
            <person name="Batista T.M."/>
        </authorList>
    </citation>
    <scope>NUCLEOTIDE SEQUENCE [LARGE SCALE GENOMIC DNA]</scope>
    <source>
        <strain evidence="3">ASF017062</strain>
        <tissue evidence="3">Abdomen</tissue>
    </source>
</reference>
<organism evidence="3 4">
    <name type="scientific">Tetragonisca angustula</name>
    <dbReference type="NCBI Taxonomy" id="166442"/>
    <lineage>
        <taxon>Eukaryota</taxon>
        <taxon>Metazoa</taxon>
        <taxon>Ecdysozoa</taxon>
        <taxon>Arthropoda</taxon>
        <taxon>Hexapoda</taxon>
        <taxon>Insecta</taxon>
        <taxon>Pterygota</taxon>
        <taxon>Neoptera</taxon>
        <taxon>Endopterygota</taxon>
        <taxon>Hymenoptera</taxon>
        <taxon>Apocrita</taxon>
        <taxon>Aculeata</taxon>
        <taxon>Apoidea</taxon>
        <taxon>Anthophila</taxon>
        <taxon>Apidae</taxon>
        <taxon>Tetragonisca</taxon>
    </lineage>
</organism>
<dbReference type="Gene3D" id="3.30.1200.10">
    <property type="entry name" value="YggU-like"/>
    <property type="match status" value="1"/>
</dbReference>
<evidence type="ECO:0000313" key="3">
    <source>
        <dbReference type="EMBL" id="KAK9306533.1"/>
    </source>
</evidence>
<dbReference type="HAMAP" id="MF_00634">
    <property type="entry name" value="UPF0235"/>
    <property type="match status" value="1"/>
</dbReference>
<proteinExistence type="inferred from homology"/>
<feature type="region of interest" description="Disordered" evidence="2">
    <location>
        <begin position="22"/>
        <end position="53"/>
    </location>
</feature>
<dbReference type="InterPro" id="IPR036591">
    <property type="entry name" value="YggU-like_sf"/>
</dbReference>
<dbReference type="SUPFAM" id="SSF69786">
    <property type="entry name" value="YggU-like"/>
    <property type="match status" value="1"/>
</dbReference>
<dbReference type="NCBIfam" id="TIGR00251">
    <property type="entry name" value="DUF167 family protein"/>
    <property type="match status" value="1"/>
</dbReference>
<dbReference type="InterPro" id="IPR003746">
    <property type="entry name" value="DUF167"/>
</dbReference>
<evidence type="ECO:0000256" key="1">
    <source>
        <dbReference type="ARBA" id="ARBA00010364"/>
    </source>
</evidence>
<keyword evidence="4" id="KW-1185">Reference proteome</keyword>
<dbReference type="Pfam" id="PF02594">
    <property type="entry name" value="DUF167"/>
    <property type="match status" value="1"/>
</dbReference>
<comment type="similarity">
    <text evidence="1">Belongs to the UPF0235 family.</text>
</comment>
<dbReference type="AlphaFoldDB" id="A0AAW1ABN3"/>
<name>A0AAW1ABN3_9HYME</name>
<dbReference type="EMBL" id="JAWNGG020000039">
    <property type="protein sequence ID" value="KAK9306533.1"/>
    <property type="molecule type" value="Genomic_DNA"/>
</dbReference>
<dbReference type="SMART" id="SM01152">
    <property type="entry name" value="DUF167"/>
    <property type="match status" value="1"/>
</dbReference>
<dbReference type="PANTHER" id="PTHR13420:SF7">
    <property type="entry name" value="UPF0235 PROTEIN C15ORF40"/>
    <property type="match status" value="1"/>
</dbReference>
<accession>A0AAW1ABN3</accession>